<protein>
    <submittedName>
        <fullName evidence="1">Uncharacterized protein</fullName>
    </submittedName>
</protein>
<dbReference type="EMBL" id="OV725083">
    <property type="protein sequence ID" value="CAH1407019.1"/>
    <property type="molecule type" value="Genomic_DNA"/>
</dbReference>
<sequence>MSTPSSSRKLLILFGIVPRDPNQRPLTVNSLSPKKPKARAEGRGWIDGNLARLTRRIISQDTGHRTQELTNGPGTHGRRMCVPGQLRLIV</sequence>
<organism evidence="1 2">
    <name type="scientific">Nezara viridula</name>
    <name type="common">Southern green stink bug</name>
    <name type="synonym">Cimex viridulus</name>
    <dbReference type="NCBI Taxonomy" id="85310"/>
    <lineage>
        <taxon>Eukaryota</taxon>
        <taxon>Metazoa</taxon>
        <taxon>Ecdysozoa</taxon>
        <taxon>Arthropoda</taxon>
        <taxon>Hexapoda</taxon>
        <taxon>Insecta</taxon>
        <taxon>Pterygota</taxon>
        <taxon>Neoptera</taxon>
        <taxon>Paraneoptera</taxon>
        <taxon>Hemiptera</taxon>
        <taxon>Heteroptera</taxon>
        <taxon>Panheteroptera</taxon>
        <taxon>Pentatomomorpha</taxon>
        <taxon>Pentatomoidea</taxon>
        <taxon>Pentatomidae</taxon>
        <taxon>Pentatominae</taxon>
        <taxon>Nezara</taxon>
    </lineage>
</organism>
<gene>
    <name evidence="1" type="ORF">NEZAVI_LOCUS14838</name>
</gene>
<keyword evidence="2" id="KW-1185">Reference proteome</keyword>
<dbReference type="Proteomes" id="UP001152798">
    <property type="component" value="Chromosome 7"/>
</dbReference>
<accession>A0A9P0MVX4</accession>
<name>A0A9P0MVX4_NEZVI</name>
<proteinExistence type="predicted"/>
<dbReference type="AlphaFoldDB" id="A0A9P0MVX4"/>
<evidence type="ECO:0000313" key="2">
    <source>
        <dbReference type="Proteomes" id="UP001152798"/>
    </source>
</evidence>
<evidence type="ECO:0000313" key="1">
    <source>
        <dbReference type="EMBL" id="CAH1407019.1"/>
    </source>
</evidence>
<reference evidence="1" key="1">
    <citation type="submission" date="2022-01" db="EMBL/GenBank/DDBJ databases">
        <authorList>
            <person name="King R."/>
        </authorList>
    </citation>
    <scope>NUCLEOTIDE SEQUENCE</scope>
</reference>